<evidence type="ECO:0000256" key="1">
    <source>
        <dbReference type="ARBA" id="ARBA00004123"/>
    </source>
</evidence>
<gene>
    <name evidence="4" type="primary">TBRG1</name>
    <name evidence="4" type="ORF">EC957_007044</name>
</gene>
<dbReference type="SMART" id="SM00541">
    <property type="entry name" value="FYRN"/>
    <property type="match status" value="1"/>
</dbReference>
<feature type="compositionally biased region" description="Acidic residues" evidence="3">
    <location>
        <begin position="12"/>
        <end position="30"/>
    </location>
</feature>
<feature type="compositionally biased region" description="Pro residues" evidence="3">
    <location>
        <begin position="380"/>
        <end position="394"/>
    </location>
</feature>
<feature type="compositionally biased region" description="Low complexity" evidence="3">
    <location>
        <begin position="336"/>
        <end position="345"/>
    </location>
</feature>
<accession>A0A9P6EXK3</accession>
<evidence type="ECO:0000313" key="5">
    <source>
        <dbReference type="Proteomes" id="UP000723463"/>
    </source>
</evidence>
<dbReference type="EMBL" id="JAAAXW010000320">
    <property type="protein sequence ID" value="KAF9538262.1"/>
    <property type="molecule type" value="Genomic_DNA"/>
</dbReference>
<name>A0A9P6EXK3_9FUNG</name>
<proteinExistence type="predicted"/>
<dbReference type="AlphaFoldDB" id="A0A9P6EXK3"/>
<feature type="region of interest" description="Disordered" evidence="3">
    <location>
        <begin position="1"/>
        <end position="124"/>
    </location>
</feature>
<dbReference type="Pfam" id="PF05964">
    <property type="entry name" value="FYRN"/>
    <property type="match status" value="1"/>
</dbReference>
<dbReference type="Pfam" id="PF05965">
    <property type="entry name" value="FYRC"/>
    <property type="match status" value="1"/>
</dbReference>
<dbReference type="Gene3D" id="3.30.160.360">
    <property type="match status" value="1"/>
</dbReference>
<keyword evidence="2" id="KW-0539">Nucleus</keyword>
<feature type="compositionally biased region" description="Low complexity" evidence="3">
    <location>
        <begin position="1"/>
        <end position="11"/>
    </location>
</feature>
<feature type="compositionally biased region" description="Pro residues" evidence="3">
    <location>
        <begin position="476"/>
        <end position="485"/>
    </location>
</feature>
<feature type="region of interest" description="Disordered" evidence="3">
    <location>
        <begin position="294"/>
        <end position="319"/>
    </location>
</feature>
<feature type="compositionally biased region" description="Basic residues" evidence="3">
    <location>
        <begin position="37"/>
        <end position="54"/>
    </location>
</feature>
<organism evidence="4 5">
    <name type="scientific">Mortierella hygrophila</name>
    <dbReference type="NCBI Taxonomy" id="979708"/>
    <lineage>
        <taxon>Eukaryota</taxon>
        <taxon>Fungi</taxon>
        <taxon>Fungi incertae sedis</taxon>
        <taxon>Mucoromycota</taxon>
        <taxon>Mortierellomycotina</taxon>
        <taxon>Mortierellomycetes</taxon>
        <taxon>Mortierellales</taxon>
        <taxon>Mortierellaceae</taxon>
        <taxon>Mortierella</taxon>
    </lineage>
</organism>
<sequence length="510" mass="56969">MTGSGPSSDSDTSMEDLSDLDDDEDEEMNEEGLSGDKHHHHNNHQSHYRGRTYRKTTDGSRKDVPTDDGGSLPPEPHRTAGFRGTTRDNLDDQNCEQKGAQTRSYNNRGTANNSGTAVATKRADRGRPRLVVPLKTNPDGSLNYPIIVGKGTNEVIIENMGRIVWNGRGYHNHRYIFPVGFRSKKQYTSLSDTSKKTYFISEILDGGEQPIFQITLEDMPEKVFRHSSSSGAWELALKGLMELGFNAKTHASGPDMYGLTNLGVIKYIQEMPNAHRCRRYMPLKWIIDEGNVEGGSPDSSGQGFKSYDGGKPGSRRKKFNNSLYASNHDVLLSTQEEAAASSTSSHKVPTSPPSRPYTPRKYTRRKINDSSATNDLTLLSPPPPQPNFSSPPPHEVMGSYSGGYHSVDYDHEEREHDRARQQQHYKQQHQHQLQQQHSLSRSTTPLPSTVTTAAAAATMPRSISGQGPYYPERFPSHPPQLPPPNTDTLHVRSKDPHDHYDPYQQPLMEP</sequence>
<feature type="compositionally biased region" description="Low complexity" evidence="3">
    <location>
        <begin position="430"/>
        <end position="462"/>
    </location>
</feature>
<feature type="compositionally biased region" description="Basic and acidic residues" evidence="3">
    <location>
        <begin position="55"/>
        <end position="65"/>
    </location>
</feature>
<dbReference type="InterPro" id="IPR003889">
    <property type="entry name" value="FYrich_C"/>
</dbReference>
<evidence type="ECO:0000313" key="4">
    <source>
        <dbReference type="EMBL" id="KAF9538262.1"/>
    </source>
</evidence>
<feature type="compositionally biased region" description="Polar residues" evidence="3">
    <location>
        <begin position="99"/>
        <end position="117"/>
    </location>
</feature>
<dbReference type="GO" id="GO:0005634">
    <property type="term" value="C:nucleus"/>
    <property type="evidence" value="ECO:0007669"/>
    <property type="project" value="UniProtKB-SubCell"/>
</dbReference>
<dbReference type="InterPro" id="IPR003888">
    <property type="entry name" value="FYrich_N"/>
</dbReference>
<dbReference type="Proteomes" id="UP000723463">
    <property type="component" value="Unassembled WGS sequence"/>
</dbReference>
<protein>
    <submittedName>
        <fullName evidence="4">Transforming growth factor beta regulator 1</fullName>
    </submittedName>
</protein>
<evidence type="ECO:0000256" key="3">
    <source>
        <dbReference type="SAM" id="MobiDB-lite"/>
    </source>
</evidence>
<dbReference type="PROSITE" id="PS51543">
    <property type="entry name" value="FYRC"/>
    <property type="match status" value="1"/>
</dbReference>
<evidence type="ECO:0000256" key="2">
    <source>
        <dbReference type="ARBA" id="ARBA00023242"/>
    </source>
</evidence>
<comment type="subcellular location">
    <subcellularLocation>
        <location evidence="1">Nucleus</location>
    </subcellularLocation>
</comment>
<feature type="compositionally biased region" description="Basic and acidic residues" evidence="3">
    <location>
        <begin position="407"/>
        <end position="420"/>
    </location>
</feature>
<comment type="caution">
    <text evidence="4">The sequence shown here is derived from an EMBL/GenBank/DDBJ whole genome shotgun (WGS) entry which is preliminary data.</text>
</comment>
<dbReference type="PROSITE" id="PS51542">
    <property type="entry name" value="FYRN"/>
    <property type="match status" value="1"/>
</dbReference>
<feature type="compositionally biased region" description="Basic and acidic residues" evidence="3">
    <location>
        <begin position="489"/>
        <end position="501"/>
    </location>
</feature>
<keyword evidence="5" id="KW-1185">Reference proteome</keyword>
<reference evidence="4" key="1">
    <citation type="journal article" date="2020" name="Fungal Divers.">
        <title>Resolving the Mortierellaceae phylogeny through synthesis of multi-gene phylogenetics and phylogenomics.</title>
        <authorList>
            <person name="Vandepol N."/>
            <person name="Liber J."/>
            <person name="Desiro A."/>
            <person name="Na H."/>
            <person name="Kennedy M."/>
            <person name="Barry K."/>
            <person name="Grigoriev I.V."/>
            <person name="Miller A.N."/>
            <person name="O'Donnell K."/>
            <person name="Stajich J.E."/>
            <person name="Bonito G."/>
        </authorList>
    </citation>
    <scope>NUCLEOTIDE SEQUENCE</scope>
    <source>
        <strain evidence="4">NRRL 2591</strain>
    </source>
</reference>
<feature type="region of interest" description="Disordered" evidence="3">
    <location>
        <begin position="336"/>
        <end position="510"/>
    </location>
</feature>